<keyword evidence="4 7" id="KW-0812">Transmembrane</keyword>
<proteinExistence type="predicted"/>
<dbReference type="InterPro" id="IPR020846">
    <property type="entry name" value="MFS_dom"/>
</dbReference>
<protein>
    <recommendedName>
        <fullName evidence="8">Major facilitator superfamily (MFS) profile domain-containing protein</fullName>
    </recommendedName>
</protein>
<dbReference type="SUPFAM" id="SSF103473">
    <property type="entry name" value="MFS general substrate transporter"/>
    <property type="match status" value="1"/>
</dbReference>
<dbReference type="Pfam" id="PF07690">
    <property type="entry name" value="MFS_1"/>
    <property type="match status" value="1"/>
</dbReference>
<keyword evidence="5 7" id="KW-1133">Transmembrane helix</keyword>
<feature type="transmembrane region" description="Helical" evidence="7">
    <location>
        <begin position="35"/>
        <end position="56"/>
    </location>
</feature>
<keyword evidence="3" id="KW-1003">Cell membrane</keyword>
<organism evidence="9 10">
    <name type="scientific">Streptomyces gulbargensis</name>
    <dbReference type="NCBI Taxonomy" id="364901"/>
    <lineage>
        <taxon>Bacteria</taxon>
        <taxon>Bacillati</taxon>
        <taxon>Actinomycetota</taxon>
        <taxon>Actinomycetes</taxon>
        <taxon>Kitasatosporales</taxon>
        <taxon>Streptomycetaceae</taxon>
        <taxon>Streptomyces</taxon>
    </lineage>
</organism>
<evidence type="ECO:0000256" key="2">
    <source>
        <dbReference type="ARBA" id="ARBA00022448"/>
    </source>
</evidence>
<evidence type="ECO:0000256" key="1">
    <source>
        <dbReference type="ARBA" id="ARBA00004651"/>
    </source>
</evidence>
<dbReference type="PANTHER" id="PTHR23517">
    <property type="entry name" value="RESISTANCE PROTEIN MDTM, PUTATIVE-RELATED-RELATED"/>
    <property type="match status" value="1"/>
</dbReference>
<feature type="transmembrane region" description="Helical" evidence="7">
    <location>
        <begin position="275"/>
        <end position="292"/>
    </location>
</feature>
<keyword evidence="6 7" id="KW-0472">Membrane</keyword>
<evidence type="ECO:0000259" key="8">
    <source>
        <dbReference type="PROSITE" id="PS50850"/>
    </source>
</evidence>
<reference evidence="10" key="1">
    <citation type="journal article" date="2019" name="Int. J. Syst. Evol. Microbiol.">
        <title>The Global Catalogue of Microorganisms (GCM) 10K type strain sequencing project: providing services to taxonomists for standard genome sequencing and annotation.</title>
        <authorList>
            <consortium name="The Broad Institute Genomics Platform"/>
            <consortium name="The Broad Institute Genome Sequencing Center for Infectious Disease"/>
            <person name="Wu L."/>
            <person name="Ma J."/>
        </authorList>
    </citation>
    <scope>NUCLEOTIDE SEQUENCE [LARGE SCALE GENOMIC DNA]</scope>
    <source>
        <strain evidence="10">JCM 16956</strain>
    </source>
</reference>
<gene>
    <name evidence="9" type="ORF">GCM10022244_50260</name>
</gene>
<dbReference type="InterPro" id="IPR011701">
    <property type="entry name" value="MFS"/>
</dbReference>
<feature type="transmembrane region" description="Helical" evidence="7">
    <location>
        <begin position="209"/>
        <end position="231"/>
    </location>
</feature>
<sequence length="406" mass="42140">MRRTLALTTAYLLTHLGYFSLLPVLPMLLERGAGAAGAGAALLCFTVASRAASVLISGRLERFPVRGSMVGGLLLAAGAFMALALRPPFPVLLVLLLAAGCGISVNGLTVRAYVAQAVPESGARHKLFAAVNLAVNVAASLGPVAGTFLIWAGWNEQLWLAVGGCYLLAAATTRLMMPPVPAAQGKASTLRQRLSLIREILRSPYARRLAAITALGWFVYAQLFSALPLFLADTVDRRAVAAYFTANALAVILLQGPVSALVARRLEAGTSPLTLARYGCLLLTLAFPLMAVVTGTPWLIFAGIVVFSLGEAVYVPLVDTAFADLTAESAYESFNARQVVTAAGESLGSFAGAAGYLALSAHFGRGTWFLLVGALGLVGLGLLTAWGTVRPTPPAPAPAPAPKVAS</sequence>
<keyword evidence="10" id="KW-1185">Reference proteome</keyword>
<evidence type="ECO:0000256" key="7">
    <source>
        <dbReference type="SAM" id="Phobius"/>
    </source>
</evidence>
<feature type="transmembrane region" description="Helical" evidence="7">
    <location>
        <begin position="68"/>
        <end position="85"/>
    </location>
</feature>
<feature type="transmembrane region" description="Helical" evidence="7">
    <location>
        <begin position="243"/>
        <end position="263"/>
    </location>
</feature>
<comment type="subcellular location">
    <subcellularLocation>
        <location evidence="1">Cell membrane</location>
        <topology evidence="1">Multi-pass membrane protein</topology>
    </subcellularLocation>
</comment>
<evidence type="ECO:0000256" key="3">
    <source>
        <dbReference type="ARBA" id="ARBA00022475"/>
    </source>
</evidence>
<feature type="transmembrane region" description="Helical" evidence="7">
    <location>
        <begin position="339"/>
        <end position="361"/>
    </location>
</feature>
<dbReference type="Gene3D" id="1.20.1250.20">
    <property type="entry name" value="MFS general substrate transporter like domains"/>
    <property type="match status" value="1"/>
</dbReference>
<dbReference type="Proteomes" id="UP001501000">
    <property type="component" value="Unassembled WGS sequence"/>
</dbReference>
<feature type="transmembrane region" description="Helical" evidence="7">
    <location>
        <begin position="127"/>
        <end position="152"/>
    </location>
</feature>
<name>A0ABP7N3A4_9ACTN</name>
<dbReference type="InterPro" id="IPR036259">
    <property type="entry name" value="MFS_trans_sf"/>
</dbReference>
<dbReference type="RefSeq" id="WP_345286662.1">
    <property type="nucleotide sequence ID" value="NZ_BAABAJ010000022.1"/>
</dbReference>
<accession>A0ABP7N3A4</accession>
<evidence type="ECO:0000256" key="6">
    <source>
        <dbReference type="ARBA" id="ARBA00023136"/>
    </source>
</evidence>
<evidence type="ECO:0000313" key="9">
    <source>
        <dbReference type="EMBL" id="GAA3935772.1"/>
    </source>
</evidence>
<keyword evidence="2" id="KW-0813">Transport</keyword>
<evidence type="ECO:0000313" key="10">
    <source>
        <dbReference type="Proteomes" id="UP001501000"/>
    </source>
</evidence>
<feature type="transmembrane region" description="Helical" evidence="7">
    <location>
        <begin position="91"/>
        <end position="115"/>
    </location>
</feature>
<evidence type="ECO:0000256" key="4">
    <source>
        <dbReference type="ARBA" id="ARBA00022692"/>
    </source>
</evidence>
<comment type="caution">
    <text evidence="9">The sequence shown here is derived from an EMBL/GenBank/DDBJ whole genome shotgun (WGS) entry which is preliminary data.</text>
</comment>
<feature type="domain" description="Major facilitator superfamily (MFS) profile" evidence="8">
    <location>
        <begin position="3"/>
        <end position="391"/>
    </location>
</feature>
<dbReference type="InterPro" id="IPR050171">
    <property type="entry name" value="MFS_Transporters"/>
</dbReference>
<evidence type="ECO:0000256" key="5">
    <source>
        <dbReference type="ARBA" id="ARBA00022989"/>
    </source>
</evidence>
<feature type="transmembrane region" description="Helical" evidence="7">
    <location>
        <begin position="298"/>
        <end position="318"/>
    </location>
</feature>
<dbReference type="PANTHER" id="PTHR23517:SF2">
    <property type="entry name" value="MULTIDRUG RESISTANCE PROTEIN MDTH"/>
    <property type="match status" value="1"/>
</dbReference>
<dbReference type="PROSITE" id="PS50850">
    <property type="entry name" value="MFS"/>
    <property type="match status" value="1"/>
</dbReference>
<dbReference type="EMBL" id="BAABAJ010000022">
    <property type="protein sequence ID" value="GAA3935772.1"/>
    <property type="molecule type" value="Genomic_DNA"/>
</dbReference>
<feature type="transmembrane region" description="Helical" evidence="7">
    <location>
        <begin position="367"/>
        <end position="386"/>
    </location>
</feature>